<gene>
    <name evidence="9" type="ORF">BEH_14010</name>
</gene>
<keyword evidence="7 8" id="KW-0472">Membrane</keyword>
<dbReference type="AlphaFoldDB" id="A0A0H4KHM1"/>
<name>A0A0H4KHM1_9BACI</name>
<evidence type="ECO:0000256" key="3">
    <source>
        <dbReference type="ARBA" id="ARBA00022448"/>
    </source>
</evidence>
<protein>
    <recommendedName>
        <fullName evidence="8">L-lactate permease</fullName>
    </recommendedName>
</protein>
<evidence type="ECO:0000256" key="7">
    <source>
        <dbReference type="ARBA" id="ARBA00023136"/>
    </source>
</evidence>
<accession>A0A0H4KHM1</accession>
<organism evidence="9 10">
    <name type="scientific">Priestia filamentosa</name>
    <dbReference type="NCBI Taxonomy" id="1402861"/>
    <lineage>
        <taxon>Bacteria</taxon>
        <taxon>Bacillati</taxon>
        <taxon>Bacillota</taxon>
        <taxon>Bacilli</taxon>
        <taxon>Bacillales</taxon>
        <taxon>Bacillaceae</taxon>
        <taxon>Priestia</taxon>
    </lineage>
</organism>
<keyword evidence="6 8" id="KW-1133">Transmembrane helix</keyword>
<feature type="transmembrane region" description="Helical" evidence="8">
    <location>
        <begin position="144"/>
        <end position="166"/>
    </location>
</feature>
<keyword evidence="10" id="KW-1185">Reference proteome</keyword>
<dbReference type="GO" id="GO:0015129">
    <property type="term" value="F:lactate transmembrane transporter activity"/>
    <property type="evidence" value="ECO:0007669"/>
    <property type="project" value="UniProtKB-UniRule"/>
</dbReference>
<feature type="transmembrane region" description="Helical" evidence="8">
    <location>
        <begin position="212"/>
        <end position="230"/>
    </location>
</feature>
<keyword evidence="5 8" id="KW-0812">Transmembrane</keyword>
<feature type="transmembrane region" description="Helical" evidence="8">
    <location>
        <begin position="469"/>
        <end position="489"/>
    </location>
</feature>
<feature type="transmembrane region" description="Helical" evidence="8">
    <location>
        <begin position="6"/>
        <end position="21"/>
    </location>
</feature>
<evidence type="ECO:0000256" key="6">
    <source>
        <dbReference type="ARBA" id="ARBA00022989"/>
    </source>
</evidence>
<feature type="transmembrane region" description="Helical" evidence="8">
    <location>
        <begin position="352"/>
        <end position="372"/>
    </location>
</feature>
<sequence>MLEIILSFLPLFSILSLLFFFKKSSIFTGIFTLILTALLAHSPFFHKSPTALLYPMVKTSLTTFMIFYILFFGILLFHLMEKAEAIKKIASFISLSTNDRIYQVLMLSLGLSPLIESVSGFGLAIIVIAPILIALGFNGIQASLLSLISLCAIPWGTLALGTIIGAELSNVNLDMLGIGSALMSFPLYIYFAILVCTIAAGKRKVLKRLPEIIFVSLVLSSSILLCNRYISVELAGLFGSLITIIVVFTLIKIQNKTPNISCLEKLTFIKNISPYLFLSFILLTSRMIPSFKVNLNNTFNIKMENYDFELPLLYSPGFFLVLSCIFTTILFKLSIPNILESLNLSVRKCFPVILTTFLFIFISEIMAASGMIHVLSNFAAYSFGAYFIYLSPFIGSVGGFLTGSNTASNTMFIKLQTQTAAEISSKPLLAACTQNVSSSMVTMINPSRVTLSTSVCKVGKYESSIQRKMTFIVAGTLSFLAFEILLLSLCI</sequence>
<evidence type="ECO:0000313" key="10">
    <source>
        <dbReference type="Proteomes" id="UP000036202"/>
    </source>
</evidence>
<dbReference type="GO" id="GO:0005886">
    <property type="term" value="C:plasma membrane"/>
    <property type="evidence" value="ECO:0007669"/>
    <property type="project" value="UniProtKB-SubCell"/>
</dbReference>
<comment type="subcellular location">
    <subcellularLocation>
        <location evidence="1 8">Cell membrane</location>
        <topology evidence="1 8">Multi-pass membrane protein</topology>
    </subcellularLocation>
</comment>
<comment type="similarity">
    <text evidence="2 8">Belongs to the lactate permease family.</text>
</comment>
<dbReference type="EMBL" id="CP011974">
    <property type="protein sequence ID" value="AKO93095.1"/>
    <property type="molecule type" value="Genomic_DNA"/>
</dbReference>
<comment type="function">
    <text evidence="8">Uptake of L-lactate across the membrane. Can also transport D-lactate and glycolate.</text>
</comment>
<evidence type="ECO:0000256" key="8">
    <source>
        <dbReference type="RuleBase" id="RU365092"/>
    </source>
</evidence>
<reference evidence="9 10" key="1">
    <citation type="journal article" date="2015" name="PLoS ONE">
        <title>Genome Sequence of Bacillus endophyticus and Analysis of Its Companion Mechanism in the Ketogulonigenium vulgare-Bacillus Strain Consortium.</title>
        <authorList>
            <person name="Jia N."/>
            <person name="Du J."/>
            <person name="Ding M.Z."/>
            <person name="Gao F."/>
            <person name="Yuan Y.J."/>
        </authorList>
    </citation>
    <scope>NUCLEOTIDE SEQUENCE [LARGE SCALE GENOMIC DNA]</scope>
    <source>
        <strain evidence="9 10">Hbe603</strain>
    </source>
</reference>
<evidence type="ECO:0000256" key="1">
    <source>
        <dbReference type="ARBA" id="ARBA00004651"/>
    </source>
</evidence>
<evidence type="ECO:0000256" key="4">
    <source>
        <dbReference type="ARBA" id="ARBA00022475"/>
    </source>
</evidence>
<feature type="transmembrane region" description="Helical" evidence="8">
    <location>
        <begin position="52"/>
        <end position="77"/>
    </location>
</feature>
<feature type="transmembrane region" description="Helical" evidence="8">
    <location>
        <begin position="236"/>
        <end position="253"/>
    </location>
</feature>
<feature type="transmembrane region" description="Helical" evidence="8">
    <location>
        <begin position="311"/>
        <end position="331"/>
    </location>
</feature>
<evidence type="ECO:0000256" key="2">
    <source>
        <dbReference type="ARBA" id="ARBA00010100"/>
    </source>
</evidence>
<dbReference type="PANTHER" id="PTHR30003">
    <property type="entry name" value="L-LACTATE PERMEASE"/>
    <property type="match status" value="1"/>
</dbReference>
<dbReference type="OrthoDB" id="9761056at2"/>
<proteinExistence type="inferred from homology"/>
<feature type="transmembrane region" description="Helical" evidence="8">
    <location>
        <begin position="274"/>
        <end position="291"/>
    </location>
</feature>
<keyword evidence="4 8" id="KW-1003">Cell membrane</keyword>
<feature type="transmembrane region" description="Helical" evidence="8">
    <location>
        <begin position="26"/>
        <end position="46"/>
    </location>
</feature>
<dbReference type="InterPro" id="IPR003804">
    <property type="entry name" value="Lactate_perm"/>
</dbReference>
<evidence type="ECO:0000256" key="5">
    <source>
        <dbReference type="ARBA" id="ARBA00022692"/>
    </source>
</evidence>
<keyword evidence="3 8" id="KW-0813">Transport</keyword>
<dbReference type="Proteomes" id="UP000036202">
    <property type="component" value="Chromosome"/>
</dbReference>
<feature type="transmembrane region" description="Helical" evidence="8">
    <location>
        <begin position="378"/>
        <end position="401"/>
    </location>
</feature>
<dbReference type="PATRIC" id="fig|135735.6.peg.2965"/>
<accession>A0A231SE95</accession>
<feature type="transmembrane region" description="Helical" evidence="8">
    <location>
        <begin position="89"/>
        <end position="111"/>
    </location>
</feature>
<feature type="transmembrane region" description="Helical" evidence="8">
    <location>
        <begin position="178"/>
        <end position="200"/>
    </location>
</feature>
<dbReference type="GO" id="GO:0015295">
    <property type="term" value="F:solute:proton symporter activity"/>
    <property type="evidence" value="ECO:0007669"/>
    <property type="project" value="TreeGrafter"/>
</dbReference>
<dbReference type="KEGG" id="beo:BEH_14010"/>
<dbReference type="Pfam" id="PF02652">
    <property type="entry name" value="Lactate_perm"/>
    <property type="match status" value="1"/>
</dbReference>
<reference evidence="10" key="2">
    <citation type="submission" date="2015-06" db="EMBL/GenBank/DDBJ databases">
        <title>Genome Sequence of Bacillus endophyticus and Analysis of its Companion Mechanism in the Ketogulonigenium vulgare-Bacillus strain Consortium.</title>
        <authorList>
            <person name="Jia N."/>
            <person name="Du J."/>
            <person name="Ding M.-Z."/>
            <person name="Gao F."/>
            <person name="Yuan Y.-J."/>
        </authorList>
    </citation>
    <scope>NUCLEOTIDE SEQUENCE [LARGE SCALE GENOMIC DNA]</scope>
    <source>
        <strain evidence="10">Hbe603</strain>
    </source>
</reference>
<evidence type="ECO:0000313" key="9">
    <source>
        <dbReference type="EMBL" id="AKO93095.1"/>
    </source>
</evidence>
<dbReference type="PANTHER" id="PTHR30003:SF0">
    <property type="entry name" value="GLYCOLATE PERMEASE GLCA-RELATED"/>
    <property type="match status" value="1"/>
</dbReference>
<feature type="transmembrane region" description="Helical" evidence="8">
    <location>
        <begin position="117"/>
        <end position="137"/>
    </location>
</feature>